<evidence type="ECO:0000313" key="2">
    <source>
        <dbReference type="EMBL" id="KAF2742855.1"/>
    </source>
</evidence>
<sequence>MLKHHMIAGLDLLSDPATSPSGHSQIIQKSAACPWDILRSAYPISLDSGSLEAVSRVSLWVKDCVREHSVCGNQTGARLPTRILEIRTNREVRLHITKNETAPYACLSHCWGKDQSRMIKTTSSSLENHKQNIPWSSLPTTFRDAIHFTHALGIRYLWIDSLCILQGCANDWRREGGRMAEIYANAFITLAATKSSNCDEGMFSQPSNSCPPRSGTFFNGVGQPYKLHCRKAMKVPDKYPLLDRGWAFQERLLSKRIVHFAENELIWECLEASCCECSGPHELSFLHIFPIDKKPSFIMQDSRSTIELQDAWLQLIESYSVKGGPRALTFPIRDVFPAIQGVVKLAPPRLGKYLAGHWSSDFPRSLCWSLRLVPGPKPPDWRAPSWSWACGVPRASYWDVTDETFACARKIKPSCVVVSATTNPVLGGDDPTGQLSSGEIVLRGKCLTGWTQKNTWESTEPPALYLNGDLTRPGNQGMGSESWRQQPRWDYTFQGDQEIKVLVIQMMAGFVLQKHLDMPCQYQVWLILKPVSDSEGAKFERMGLFTSDSFLCPSSLSIRDATEEEWKTVDAVAAKLDATAEEREVTIV</sequence>
<dbReference type="PANTHER" id="PTHR33112">
    <property type="entry name" value="DOMAIN PROTEIN, PUTATIVE-RELATED"/>
    <property type="match status" value="1"/>
</dbReference>
<organism evidence="2 3">
    <name type="scientific">Sporormia fimetaria CBS 119925</name>
    <dbReference type="NCBI Taxonomy" id="1340428"/>
    <lineage>
        <taxon>Eukaryota</taxon>
        <taxon>Fungi</taxon>
        <taxon>Dikarya</taxon>
        <taxon>Ascomycota</taxon>
        <taxon>Pezizomycotina</taxon>
        <taxon>Dothideomycetes</taxon>
        <taxon>Pleosporomycetidae</taxon>
        <taxon>Pleosporales</taxon>
        <taxon>Sporormiaceae</taxon>
        <taxon>Sporormia</taxon>
    </lineage>
</organism>
<dbReference type="OrthoDB" id="5362512at2759"/>
<accession>A0A6A6UXH0</accession>
<dbReference type="InterPro" id="IPR010730">
    <property type="entry name" value="HET"/>
</dbReference>
<keyword evidence="3" id="KW-1185">Reference proteome</keyword>
<evidence type="ECO:0000313" key="3">
    <source>
        <dbReference type="Proteomes" id="UP000799440"/>
    </source>
</evidence>
<proteinExistence type="predicted"/>
<reference evidence="2" key="1">
    <citation type="journal article" date="2020" name="Stud. Mycol.">
        <title>101 Dothideomycetes genomes: a test case for predicting lifestyles and emergence of pathogens.</title>
        <authorList>
            <person name="Haridas S."/>
            <person name="Albert R."/>
            <person name="Binder M."/>
            <person name="Bloem J."/>
            <person name="Labutti K."/>
            <person name="Salamov A."/>
            <person name="Andreopoulos B."/>
            <person name="Baker S."/>
            <person name="Barry K."/>
            <person name="Bills G."/>
            <person name="Bluhm B."/>
            <person name="Cannon C."/>
            <person name="Castanera R."/>
            <person name="Culley D."/>
            <person name="Daum C."/>
            <person name="Ezra D."/>
            <person name="Gonzalez J."/>
            <person name="Henrissat B."/>
            <person name="Kuo A."/>
            <person name="Liang C."/>
            <person name="Lipzen A."/>
            <person name="Lutzoni F."/>
            <person name="Magnuson J."/>
            <person name="Mondo S."/>
            <person name="Nolan M."/>
            <person name="Ohm R."/>
            <person name="Pangilinan J."/>
            <person name="Park H.-J."/>
            <person name="Ramirez L."/>
            <person name="Alfaro M."/>
            <person name="Sun H."/>
            <person name="Tritt A."/>
            <person name="Yoshinaga Y."/>
            <person name="Zwiers L.-H."/>
            <person name="Turgeon B."/>
            <person name="Goodwin S."/>
            <person name="Spatafora J."/>
            <person name="Crous P."/>
            <person name="Grigoriev I."/>
        </authorList>
    </citation>
    <scope>NUCLEOTIDE SEQUENCE</scope>
    <source>
        <strain evidence="2">CBS 119925</strain>
    </source>
</reference>
<dbReference type="EMBL" id="MU006603">
    <property type="protein sequence ID" value="KAF2742855.1"/>
    <property type="molecule type" value="Genomic_DNA"/>
</dbReference>
<protein>
    <submittedName>
        <fullName evidence="2">HET-domain-containing protein</fullName>
    </submittedName>
</protein>
<evidence type="ECO:0000259" key="1">
    <source>
        <dbReference type="Pfam" id="PF06985"/>
    </source>
</evidence>
<dbReference type="Proteomes" id="UP000799440">
    <property type="component" value="Unassembled WGS sequence"/>
</dbReference>
<dbReference type="AlphaFoldDB" id="A0A6A6UXH0"/>
<gene>
    <name evidence="2" type="ORF">M011DRAFT_254551</name>
</gene>
<dbReference type="Pfam" id="PF06985">
    <property type="entry name" value="HET"/>
    <property type="match status" value="1"/>
</dbReference>
<feature type="domain" description="Heterokaryon incompatibility" evidence="1">
    <location>
        <begin position="104"/>
        <end position="250"/>
    </location>
</feature>
<name>A0A6A6UXH0_9PLEO</name>
<dbReference type="PANTHER" id="PTHR33112:SF9">
    <property type="entry name" value="HETEROKARYON INCOMPATIBILITY DOMAIN-CONTAINING PROTEIN"/>
    <property type="match status" value="1"/>
</dbReference>